<evidence type="ECO:0000256" key="1">
    <source>
        <dbReference type="SAM" id="MobiDB-lite"/>
    </source>
</evidence>
<reference evidence="2 3" key="1">
    <citation type="journal article" date="2015" name="Genome Announc.">
        <title>Draft Genome Sequence of Norvancomycin-Producing Strain Amycolatopsis orientalis CPCC200066.</title>
        <authorList>
            <person name="Lei X."/>
            <person name="Yuan F."/>
            <person name="Shi Y."/>
            <person name="Li X."/>
            <person name="Wang L."/>
            <person name="Hong B."/>
        </authorList>
    </citation>
    <scope>NUCLEOTIDE SEQUENCE [LARGE SCALE GENOMIC DNA]</scope>
    <source>
        <strain evidence="2 3">B-37</strain>
    </source>
</reference>
<name>A0A193C354_AMYOR</name>
<dbReference type="Proteomes" id="UP000093695">
    <property type="component" value="Chromosome"/>
</dbReference>
<sequence>MVRVVPGVCWVVVVVGVPGGDVVVFTGPVSTVFGAFVVVTGTTWPTPGPPPAHAPSSTLALTTRPQHHTRMAGP</sequence>
<organism evidence="2 3">
    <name type="scientific">Amycolatopsis orientalis</name>
    <name type="common">Nocardia orientalis</name>
    <dbReference type="NCBI Taxonomy" id="31958"/>
    <lineage>
        <taxon>Bacteria</taxon>
        <taxon>Bacillati</taxon>
        <taxon>Actinomycetota</taxon>
        <taxon>Actinomycetes</taxon>
        <taxon>Pseudonocardiales</taxon>
        <taxon>Pseudonocardiaceae</taxon>
        <taxon>Amycolatopsis</taxon>
    </lineage>
</organism>
<protein>
    <submittedName>
        <fullName evidence="2">Uncharacterized protein</fullName>
    </submittedName>
</protein>
<gene>
    <name evidence="2" type="ORF">SD37_26735</name>
</gene>
<evidence type="ECO:0000313" key="2">
    <source>
        <dbReference type="EMBL" id="ANN18864.1"/>
    </source>
</evidence>
<accession>A0A193C354</accession>
<dbReference type="RefSeq" id="WP_044849889.1">
    <property type="nucleotide sequence ID" value="NZ_CP016174.1"/>
</dbReference>
<dbReference type="EMBL" id="CP016174">
    <property type="protein sequence ID" value="ANN18864.1"/>
    <property type="molecule type" value="Genomic_DNA"/>
</dbReference>
<proteinExistence type="predicted"/>
<feature type="region of interest" description="Disordered" evidence="1">
    <location>
        <begin position="46"/>
        <end position="74"/>
    </location>
</feature>
<evidence type="ECO:0000313" key="3">
    <source>
        <dbReference type="Proteomes" id="UP000093695"/>
    </source>
</evidence>
<dbReference type="STRING" id="31958.SD37_26735"/>
<keyword evidence="3" id="KW-1185">Reference proteome</keyword>
<dbReference type="AlphaFoldDB" id="A0A193C354"/>
<dbReference type="KEGG" id="aori:SD37_26735"/>
<feature type="compositionally biased region" description="Basic residues" evidence="1">
    <location>
        <begin position="65"/>
        <end position="74"/>
    </location>
</feature>